<evidence type="ECO:0000256" key="2">
    <source>
        <dbReference type="ARBA" id="ARBA00003921"/>
    </source>
</evidence>
<evidence type="ECO:0000256" key="12">
    <source>
        <dbReference type="ARBA" id="ARBA00023002"/>
    </source>
</evidence>
<accession>A0A1F8F5U3</accession>
<dbReference type="GO" id="GO:0071555">
    <property type="term" value="P:cell wall organization"/>
    <property type="evidence" value="ECO:0007669"/>
    <property type="project" value="UniProtKB-KW"/>
</dbReference>
<comment type="catalytic activity">
    <reaction evidence="15 16">
        <text>UDP-N-acetyl-alpha-D-muramate + NADP(+) = UDP-N-acetyl-3-O-(1-carboxyvinyl)-alpha-D-glucosamine + NADPH + H(+)</text>
        <dbReference type="Rhea" id="RHEA:12248"/>
        <dbReference type="ChEBI" id="CHEBI:15378"/>
        <dbReference type="ChEBI" id="CHEBI:57783"/>
        <dbReference type="ChEBI" id="CHEBI:58349"/>
        <dbReference type="ChEBI" id="CHEBI:68483"/>
        <dbReference type="ChEBI" id="CHEBI:70757"/>
        <dbReference type="EC" id="1.3.1.98"/>
    </reaction>
</comment>
<dbReference type="UniPathway" id="UPA00219"/>
<comment type="similarity">
    <text evidence="16">Belongs to the MurB family.</text>
</comment>
<keyword evidence="10 16" id="KW-0133">Cell shape</keyword>
<dbReference type="GO" id="GO:0051301">
    <property type="term" value="P:cell division"/>
    <property type="evidence" value="ECO:0007669"/>
    <property type="project" value="UniProtKB-KW"/>
</dbReference>
<dbReference type="GO" id="GO:0009252">
    <property type="term" value="P:peptidoglycan biosynthetic process"/>
    <property type="evidence" value="ECO:0007669"/>
    <property type="project" value="UniProtKB-UniRule"/>
</dbReference>
<dbReference type="InterPro" id="IPR016166">
    <property type="entry name" value="FAD-bd_PCMH"/>
</dbReference>
<dbReference type="SUPFAM" id="SSF56194">
    <property type="entry name" value="Uridine diphospho-N-Acetylenolpyruvylglucosamine reductase, MurB, C-terminal domain"/>
    <property type="match status" value="1"/>
</dbReference>
<evidence type="ECO:0000256" key="16">
    <source>
        <dbReference type="HAMAP-Rule" id="MF_00037"/>
    </source>
</evidence>
<evidence type="ECO:0000256" key="14">
    <source>
        <dbReference type="ARBA" id="ARBA00023316"/>
    </source>
</evidence>
<dbReference type="InterPro" id="IPR016167">
    <property type="entry name" value="FAD-bd_PCMH_sub1"/>
</dbReference>
<evidence type="ECO:0000313" key="18">
    <source>
        <dbReference type="EMBL" id="OGN08503.1"/>
    </source>
</evidence>
<dbReference type="GO" id="GO:0008762">
    <property type="term" value="F:UDP-N-acetylmuramate dehydrogenase activity"/>
    <property type="evidence" value="ECO:0007669"/>
    <property type="project" value="UniProtKB-UniRule"/>
</dbReference>
<dbReference type="Gene3D" id="3.90.78.10">
    <property type="entry name" value="UDP-N-acetylenolpyruvoylglucosamine reductase, C-terminal domain"/>
    <property type="match status" value="1"/>
</dbReference>
<dbReference type="EC" id="1.3.1.98" evidence="16"/>
<proteinExistence type="inferred from homology"/>
<keyword evidence="8 16" id="KW-0274">FAD</keyword>
<evidence type="ECO:0000256" key="5">
    <source>
        <dbReference type="ARBA" id="ARBA00022490"/>
    </source>
</evidence>
<feature type="domain" description="FAD-binding PCMH-type" evidence="17">
    <location>
        <begin position="18"/>
        <end position="191"/>
    </location>
</feature>
<feature type="active site" description="Proton donor" evidence="16">
    <location>
        <position position="243"/>
    </location>
</feature>
<evidence type="ECO:0000256" key="6">
    <source>
        <dbReference type="ARBA" id="ARBA00022618"/>
    </source>
</evidence>
<gene>
    <name evidence="16" type="primary">murB</name>
    <name evidence="18" type="ORF">A2750_02140</name>
</gene>
<evidence type="ECO:0000256" key="13">
    <source>
        <dbReference type="ARBA" id="ARBA00023306"/>
    </source>
</evidence>
<dbReference type="HAMAP" id="MF_00037">
    <property type="entry name" value="MurB"/>
    <property type="match status" value="1"/>
</dbReference>
<keyword evidence="7 16" id="KW-0285">Flavoprotein</keyword>
<dbReference type="InterPro" id="IPR011601">
    <property type="entry name" value="MurB_C"/>
</dbReference>
<dbReference type="Proteomes" id="UP000178023">
    <property type="component" value="Unassembled WGS sequence"/>
</dbReference>
<comment type="pathway">
    <text evidence="4 16">Cell wall biogenesis; peptidoglycan biosynthesis.</text>
</comment>
<dbReference type="GO" id="GO:0008360">
    <property type="term" value="P:regulation of cell shape"/>
    <property type="evidence" value="ECO:0007669"/>
    <property type="project" value="UniProtKB-KW"/>
</dbReference>
<name>A0A1F8F5U3_9BACT</name>
<dbReference type="EMBL" id="MGJL01000003">
    <property type="protein sequence ID" value="OGN08503.1"/>
    <property type="molecule type" value="Genomic_DNA"/>
</dbReference>
<dbReference type="PROSITE" id="PS51387">
    <property type="entry name" value="FAD_PCMH"/>
    <property type="match status" value="1"/>
</dbReference>
<evidence type="ECO:0000256" key="11">
    <source>
        <dbReference type="ARBA" id="ARBA00022984"/>
    </source>
</evidence>
<comment type="subcellular location">
    <subcellularLocation>
        <location evidence="3 16">Cytoplasm</location>
    </subcellularLocation>
</comment>
<keyword evidence="14 16" id="KW-0961">Cell wall biogenesis/degradation</keyword>
<evidence type="ECO:0000256" key="7">
    <source>
        <dbReference type="ARBA" id="ARBA00022630"/>
    </source>
</evidence>
<dbReference type="SUPFAM" id="SSF56176">
    <property type="entry name" value="FAD-binding/transporter-associated domain-like"/>
    <property type="match status" value="1"/>
</dbReference>
<evidence type="ECO:0000256" key="1">
    <source>
        <dbReference type="ARBA" id="ARBA00001974"/>
    </source>
</evidence>
<evidence type="ECO:0000256" key="15">
    <source>
        <dbReference type="ARBA" id="ARBA00048914"/>
    </source>
</evidence>
<dbReference type="GO" id="GO:0071949">
    <property type="term" value="F:FAD binding"/>
    <property type="evidence" value="ECO:0007669"/>
    <property type="project" value="InterPro"/>
</dbReference>
<dbReference type="InterPro" id="IPR016169">
    <property type="entry name" value="FAD-bd_PCMH_sub2"/>
</dbReference>
<keyword evidence="9 16" id="KW-0521">NADP</keyword>
<evidence type="ECO:0000256" key="10">
    <source>
        <dbReference type="ARBA" id="ARBA00022960"/>
    </source>
</evidence>
<organism evidence="18 19">
    <name type="scientific">Candidatus Yanofskybacteria bacterium RIFCSPHIGHO2_01_FULL_45_42</name>
    <dbReference type="NCBI Taxonomy" id="1802671"/>
    <lineage>
        <taxon>Bacteria</taxon>
        <taxon>Candidatus Yanofskyibacteriota</taxon>
    </lineage>
</organism>
<keyword evidence="5 16" id="KW-0963">Cytoplasm</keyword>
<dbReference type="Pfam" id="PF01565">
    <property type="entry name" value="FAD_binding_4"/>
    <property type="match status" value="1"/>
</dbReference>
<evidence type="ECO:0000256" key="4">
    <source>
        <dbReference type="ARBA" id="ARBA00004752"/>
    </source>
</evidence>
<dbReference type="NCBIfam" id="NF010478">
    <property type="entry name" value="PRK13903.1"/>
    <property type="match status" value="1"/>
</dbReference>
<keyword evidence="6 16" id="KW-0132">Cell division</keyword>
<dbReference type="NCBIfam" id="TIGR00179">
    <property type="entry name" value="murB"/>
    <property type="match status" value="1"/>
</dbReference>
<evidence type="ECO:0000259" key="17">
    <source>
        <dbReference type="PROSITE" id="PS51387"/>
    </source>
</evidence>
<evidence type="ECO:0000256" key="9">
    <source>
        <dbReference type="ARBA" id="ARBA00022857"/>
    </source>
</evidence>
<reference evidence="18 19" key="1">
    <citation type="journal article" date="2016" name="Nat. Commun.">
        <title>Thousands of microbial genomes shed light on interconnected biogeochemical processes in an aquifer system.</title>
        <authorList>
            <person name="Anantharaman K."/>
            <person name="Brown C.T."/>
            <person name="Hug L.A."/>
            <person name="Sharon I."/>
            <person name="Castelle C.J."/>
            <person name="Probst A.J."/>
            <person name="Thomas B.C."/>
            <person name="Singh A."/>
            <person name="Wilkins M.J."/>
            <person name="Karaoz U."/>
            <person name="Brodie E.L."/>
            <person name="Williams K.H."/>
            <person name="Hubbard S.S."/>
            <person name="Banfield J.F."/>
        </authorList>
    </citation>
    <scope>NUCLEOTIDE SEQUENCE [LARGE SCALE GENOMIC DNA]</scope>
</reference>
<protein>
    <recommendedName>
        <fullName evidence="16">UDP-N-acetylenolpyruvoylglucosamine reductase</fullName>
        <ecNumber evidence="16">1.3.1.98</ecNumber>
    </recommendedName>
    <alternativeName>
        <fullName evidence="16">UDP-N-acetylmuramate dehydrogenase</fullName>
    </alternativeName>
</protein>
<sequence length="353" mass="38846">MVKIKQNIPLILYTTFNIGGKAKFFVEVKSVEELAEAIKFKRDNRLPHFVLGGGSNILVSDDGFDGLVIKIDIRGLWINDLRSRLSTGVVLRVRAGEMWDDIVRASVERGLTGIEYLSGIPGTVGGAVVQNIGAYGQSLSDMIESVGVFDVKTGELKELPALECGFAYRGSIFKHNPRYIVVSVILKLTPSEQSVSGYHDIINYFKGKPVPGSREARKAVLKIRGMKGMLIKTSGAPFKTAGSFFKNPIVDRTTFQKIIAMIPEDEKRPWYWRQQDSGTKLAAAKLLEEAGFKKGFRLENAGISPKHSLSLVNLGNASASDIIKLAERVKTAVYDKFGVNLEAEVEYVQSLST</sequence>
<evidence type="ECO:0000313" key="19">
    <source>
        <dbReference type="Proteomes" id="UP000178023"/>
    </source>
</evidence>
<dbReference type="InterPro" id="IPR036318">
    <property type="entry name" value="FAD-bd_PCMH-like_sf"/>
</dbReference>
<comment type="caution">
    <text evidence="18">The sequence shown here is derived from an EMBL/GenBank/DDBJ whole genome shotgun (WGS) entry which is preliminary data.</text>
</comment>
<keyword evidence="11 16" id="KW-0573">Peptidoglycan synthesis</keyword>
<dbReference type="NCBIfam" id="NF000755">
    <property type="entry name" value="PRK00046.1"/>
    <property type="match status" value="1"/>
</dbReference>
<comment type="cofactor">
    <cofactor evidence="1 16">
        <name>FAD</name>
        <dbReference type="ChEBI" id="CHEBI:57692"/>
    </cofactor>
</comment>
<dbReference type="InterPro" id="IPR003170">
    <property type="entry name" value="MurB"/>
</dbReference>
<evidence type="ECO:0000256" key="8">
    <source>
        <dbReference type="ARBA" id="ARBA00022827"/>
    </source>
</evidence>
<keyword evidence="12 16" id="KW-0560">Oxidoreductase</keyword>
<dbReference type="AlphaFoldDB" id="A0A1F8F5U3"/>
<dbReference type="PANTHER" id="PTHR21071">
    <property type="entry name" value="UDP-N-ACETYLENOLPYRUVOYLGLUCOSAMINE REDUCTASE"/>
    <property type="match status" value="1"/>
</dbReference>
<dbReference type="PANTHER" id="PTHR21071:SF4">
    <property type="entry name" value="UDP-N-ACETYLENOLPYRUVOYLGLUCOSAMINE REDUCTASE"/>
    <property type="match status" value="1"/>
</dbReference>
<feature type="active site" evidence="16">
    <location>
        <position position="344"/>
    </location>
</feature>
<evidence type="ECO:0000256" key="3">
    <source>
        <dbReference type="ARBA" id="ARBA00004496"/>
    </source>
</evidence>
<dbReference type="InterPro" id="IPR036635">
    <property type="entry name" value="MurB_C_sf"/>
</dbReference>
<dbReference type="Gene3D" id="3.30.465.10">
    <property type="match status" value="1"/>
</dbReference>
<feature type="active site" evidence="16">
    <location>
        <position position="169"/>
    </location>
</feature>
<dbReference type="Gene3D" id="3.30.43.10">
    <property type="entry name" value="Uridine Diphospho-n-acetylenolpyruvylglucosamine Reductase, domain 2"/>
    <property type="match status" value="1"/>
</dbReference>
<dbReference type="Pfam" id="PF02873">
    <property type="entry name" value="MurB_C"/>
    <property type="match status" value="1"/>
</dbReference>
<keyword evidence="13 16" id="KW-0131">Cell cycle</keyword>
<dbReference type="GO" id="GO:0005829">
    <property type="term" value="C:cytosol"/>
    <property type="evidence" value="ECO:0007669"/>
    <property type="project" value="TreeGrafter"/>
</dbReference>
<dbReference type="InterPro" id="IPR006094">
    <property type="entry name" value="Oxid_FAD_bind_N"/>
</dbReference>
<comment type="function">
    <text evidence="2 16">Cell wall formation.</text>
</comment>